<dbReference type="AlphaFoldDB" id="A0ABD0M444"/>
<feature type="region of interest" description="Disordered" evidence="4">
    <location>
        <begin position="52"/>
        <end position="81"/>
    </location>
</feature>
<dbReference type="FunFam" id="1.10.10.60:FF:000026">
    <property type="entry name" value="Nuclear receptor corepressor 2 isoform 1"/>
    <property type="match status" value="1"/>
</dbReference>
<dbReference type="CDD" id="cd00167">
    <property type="entry name" value="SANT"/>
    <property type="match status" value="1"/>
</dbReference>
<sequence length="979" mass="106981">EPAYTPQVEAISPTLPTEDSSNRQYKEELLQNISKLDGEINSAEVQIGKLKKKQHSLEIQATKGPEEKPATPELPTTETKNQSLAQIIYAENRRKAEAAHRMLDKLGPKIELSCVPADLSGVFMAPHAPGKQVRHSCRKLTCPCDLSGLESKCDSPLDKGQCNERYLTERYDQLMQAWLKKMEKIENNAKRKAKDARTREYYEKVFPEIKKNREDKERFGNKVGARSSIGGYARSEAELEQIMDGLHEQEEEDRKMRMLAVIPPMMLDARQRRMRFLNNNGLLEDPMAVYKEQLHTARWTDAEKQIFKEKYLQHPKNFSVIASCLPKKSVAECIQFYYITKKSENYKQLLRKQSMKRNKKALQKSQVGTGVTVKSQASGAKKDDDKEKGDQLGEDGGSGAGMASSSEGGSHQCSVCKAQLEDFGMSRPLTRSNCNLYGVNESDLKPEMRVCSSCRCRSVRRMYTQRDRCPIPTCRTPKRKMKRLRPLPAKWNELPQELKDPIIKDLQLTEEMTKCCSACFNRIARRLGTNPQTNEPLVPLVPENTDASLSNTDVVETSRWTEEEMEVAKQGLRDHGRDWAAIASAVGTKTEAQCKNFYFNYKKKLNLEAILQEHKEESERRTTSVCESVASTTTAVSEGEEDVSSSEEDNGDGDDSDTTSAPSPSLQIEEGESVQGEASQSISGDTRDREADNTTPGALGLPPSSSLASNKPLSASQGSLRSIDNDSSATMSADEGPPGSSAASAPTTSTTTTVMSTPMVVDPMPQPPTTSMGPAGGLYPGGPQVHPMGRDPSPSPSRPGIGPSPGMGGPPDARSQGGRPGSRTPSSISSMASISASPVPGGRPSSRGEVPVIRELPPMRGDLPPGAQGPGAINMGMLGYPSGQLAPGVGMDPTRLSPRPPSTHSTHSESGRRTMSPLVQDADKKGTKPSCVRDLIHSAIERNLNQPTILEPDRPREYQPVRVGGGLTLVAISLVFAAS</sequence>
<feature type="domain" description="SANT" evidence="6">
    <location>
        <begin position="294"/>
        <end position="345"/>
    </location>
</feature>
<evidence type="ECO:0000259" key="6">
    <source>
        <dbReference type="PROSITE" id="PS51293"/>
    </source>
</evidence>
<evidence type="ECO:0000313" key="8">
    <source>
        <dbReference type="EMBL" id="KAK7506028.1"/>
    </source>
</evidence>
<evidence type="ECO:0000256" key="3">
    <source>
        <dbReference type="SAM" id="Coils"/>
    </source>
</evidence>
<dbReference type="GO" id="GO:0006355">
    <property type="term" value="P:regulation of DNA-templated transcription"/>
    <property type="evidence" value="ECO:0007669"/>
    <property type="project" value="UniProtKB-ARBA"/>
</dbReference>
<evidence type="ECO:0008006" key="10">
    <source>
        <dbReference type="Google" id="ProtNLM"/>
    </source>
</evidence>
<feature type="compositionally biased region" description="Acidic residues" evidence="4">
    <location>
        <begin position="638"/>
        <end position="657"/>
    </location>
</feature>
<dbReference type="SUPFAM" id="SSF46689">
    <property type="entry name" value="Homeodomain-like"/>
    <property type="match status" value="2"/>
</dbReference>
<organism evidence="8 9">
    <name type="scientific">Batillaria attramentaria</name>
    <dbReference type="NCBI Taxonomy" id="370345"/>
    <lineage>
        <taxon>Eukaryota</taxon>
        <taxon>Metazoa</taxon>
        <taxon>Spiralia</taxon>
        <taxon>Lophotrochozoa</taxon>
        <taxon>Mollusca</taxon>
        <taxon>Gastropoda</taxon>
        <taxon>Caenogastropoda</taxon>
        <taxon>Sorbeoconcha</taxon>
        <taxon>Cerithioidea</taxon>
        <taxon>Batillariidae</taxon>
        <taxon>Batillaria</taxon>
    </lineage>
</organism>
<feature type="region of interest" description="Disordered" evidence="4">
    <location>
        <begin position="614"/>
        <end position="929"/>
    </location>
</feature>
<feature type="domain" description="HTH myb-type" evidence="7">
    <location>
        <begin position="559"/>
        <end position="606"/>
    </location>
</feature>
<feature type="compositionally biased region" description="Basic and acidic residues" evidence="4">
    <location>
        <begin position="380"/>
        <end position="391"/>
    </location>
</feature>
<dbReference type="PROSITE" id="PS51294">
    <property type="entry name" value="HTH_MYB"/>
    <property type="match status" value="1"/>
</dbReference>
<feature type="compositionally biased region" description="Polar residues" evidence="4">
    <location>
        <begin position="363"/>
        <end position="378"/>
    </location>
</feature>
<keyword evidence="9" id="KW-1185">Reference proteome</keyword>
<dbReference type="InterPro" id="IPR001005">
    <property type="entry name" value="SANT/Myb"/>
</dbReference>
<dbReference type="Pfam" id="PF15784">
    <property type="entry name" value="GPS2_interact"/>
    <property type="match status" value="1"/>
</dbReference>
<feature type="region of interest" description="Disordered" evidence="4">
    <location>
        <begin position="357"/>
        <end position="410"/>
    </location>
</feature>
<feature type="compositionally biased region" description="Polar residues" evidence="4">
    <location>
        <begin position="623"/>
        <end position="636"/>
    </location>
</feature>
<dbReference type="InterPro" id="IPR017930">
    <property type="entry name" value="Myb_dom"/>
</dbReference>
<dbReference type="GO" id="GO:0005654">
    <property type="term" value="C:nucleoplasm"/>
    <property type="evidence" value="ECO:0007669"/>
    <property type="project" value="UniProtKB-ARBA"/>
</dbReference>
<feature type="domain" description="Myb-like" evidence="5">
    <location>
        <begin position="552"/>
        <end position="602"/>
    </location>
</feature>
<evidence type="ECO:0000256" key="1">
    <source>
        <dbReference type="ARBA" id="ARBA00010097"/>
    </source>
</evidence>
<feature type="non-terminal residue" evidence="8">
    <location>
        <position position="1"/>
    </location>
</feature>
<dbReference type="PANTHER" id="PTHR13992">
    <property type="entry name" value="NUCLEAR RECEPTOR CO-REPRESSOR RELATED NCOR"/>
    <property type="match status" value="1"/>
</dbReference>
<reference evidence="8 9" key="1">
    <citation type="journal article" date="2023" name="Sci. Data">
        <title>Genome assembly of the Korean intertidal mud-creeper Batillaria attramentaria.</title>
        <authorList>
            <person name="Patra A.K."/>
            <person name="Ho P.T."/>
            <person name="Jun S."/>
            <person name="Lee S.J."/>
            <person name="Kim Y."/>
            <person name="Won Y.J."/>
        </authorList>
    </citation>
    <scope>NUCLEOTIDE SEQUENCE [LARGE SCALE GENOMIC DNA]</scope>
    <source>
        <strain evidence="8">Wonlab-2016</strain>
    </source>
</reference>
<proteinExistence type="inferred from homology"/>
<comment type="caution">
    <text evidence="8">The sequence shown here is derived from an EMBL/GenBank/DDBJ whole genome shotgun (WGS) entry which is preliminary data.</text>
</comment>
<dbReference type="InterPro" id="IPR017884">
    <property type="entry name" value="SANT_dom"/>
</dbReference>
<dbReference type="Proteomes" id="UP001519460">
    <property type="component" value="Unassembled WGS sequence"/>
</dbReference>
<name>A0ABD0M444_9CAEN</name>
<gene>
    <name evidence="8" type="ORF">BaRGS_00002750</name>
</gene>
<dbReference type="InterPro" id="IPR031557">
    <property type="entry name" value="N-CoR_GPS2_interact"/>
</dbReference>
<dbReference type="InterPro" id="IPR051571">
    <property type="entry name" value="N-CoR_corepressor"/>
</dbReference>
<dbReference type="Gene3D" id="1.20.58.1880">
    <property type="match status" value="1"/>
</dbReference>
<dbReference type="SMART" id="SM00717">
    <property type="entry name" value="SANT"/>
    <property type="match status" value="2"/>
</dbReference>
<protein>
    <recommendedName>
        <fullName evidence="10">Nuclear receptor corepressor 1</fullName>
    </recommendedName>
</protein>
<dbReference type="PROSITE" id="PS50090">
    <property type="entry name" value="MYB_LIKE"/>
    <property type="match status" value="1"/>
</dbReference>
<accession>A0ABD0M444</accession>
<feature type="compositionally biased region" description="Low complexity" evidence="4">
    <location>
        <begin position="893"/>
        <end position="905"/>
    </location>
</feature>
<dbReference type="Gene3D" id="1.20.5.430">
    <property type="match status" value="1"/>
</dbReference>
<dbReference type="PROSITE" id="PS51293">
    <property type="entry name" value="SANT"/>
    <property type="match status" value="2"/>
</dbReference>
<dbReference type="Gene3D" id="1.10.10.60">
    <property type="entry name" value="Homeodomain-like"/>
    <property type="match status" value="1"/>
</dbReference>
<feature type="compositionally biased region" description="Low complexity" evidence="4">
    <location>
        <begin position="737"/>
        <end position="763"/>
    </location>
</feature>
<evidence type="ECO:0000313" key="9">
    <source>
        <dbReference type="Proteomes" id="UP001519460"/>
    </source>
</evidence>
<evidence type="ECO:0000259" key="5">
    <source>
        <dbReference type="PROSITE" id="PS50090"/>
    </source>
</evidence>
<dbReference type="InterPro" id="IPR009057">
    <property type="entry name" value="Homeodomain-like_sf"/>
</dbReference>
<feature type="region of interest" description="Disordered" evidence="4">
    <location>
        <begin position="1"/>
        <end position="23"/>
    </location>
</feature>
<dbReference type="GO" id="GO:0032991">
    <property type="term" value="C:protein-containing complex"/>
    <property type="evidence" value="ECO:0007669"/>
    <property type="project" value="UniProtKB-ARBA"/>
</dbReference>
<feature type="compositionally biased region" description="Low complexity" evidence="4">
    <location>
        <begin position="826"/>
        <end position="837"/>
    </location>
</feature>
<feature type="domain" description="SANT" evidence="6">
    <location>
        <begin position="555"/>
        <end position="606"/>
    </location>
</feature>
<dbReference type="EMBL" id="JACVVK020000008">
    <property type="protein sequence ID" value="KAK7506028.1"/>
    <property type="molecule type" value="Genomic_DNA"/>
</dbReference>
<feature type="compositionally biased region" description="Low complexity" evidence="4">
    <location>
        <begin position="696"/>
        <end position="709"/>
    </location>
</feature>
<feature type="compositionally biased region" description="Polar residues" evidence="4">
    <location>
        <begin position="711"/>
        <end position="731"/>
    </location>
</feature>
<comment type="similarity">
    <text evidence="1">Belongs to the N-CoR nuclear receptor corepressors family.</text>
</comment>
<evidence type="ECO:0000259" key="7">
    <source>
        <dbReference type="PROSITE" id="PS51294"/>
    </source>
</evidence>
<evidence type="ECO:0000256" key="2">
    <source>
        <dbReference type="ARBA" id="ARBA00023054"/>
    </source>
</evidence>
<feature type="compositionally biased region" description="Low complexity" evidence="4">
    <location>
        <begin position="401"/>
        <end position="410"/>
    </location>
</feature>
<evidence type="ECO:0000256" key="4">
    <source>
        <dbReference type="SAM" id="MobiDB-lite"/>
    </source>
</evidence>
<keyword evidence="2 3" id="KW-0175">Coiled coil</keyword>
<dbReference type="PANTHER" id="PTHR13992:SF39">
    <property type="entry name" value="SMRTER, ISOFORM G"/>
    <property type="match status" value="1"/>
</dbReference>
<dbReference type="Pfam" id="PF00249">
    <property type="entry name" value="Myb_DNA-binding"/>
    <property type="match status" value="2"/>
</dbReference>
<feature type="coiled-coil region" evidence="3">
    <location>
        <begin position="168"/>
        <end position="199"/>
    </location>
</feature>